<dbReference type="EMBL" id="CP014691">
    <property type="protein sequence ID" value="AQS88246.1"/>
    <property type="molecule type" value="Genomic_DNA"/>
</dbReference>
<dbReference type="Proteomes" id="UP000188604">
    <property type="component" value="Chromosome"/>
</dbReference>
<protein>
    <submittedName>
        <fullName evidence="1">Uncharacterized protein</fullName>
    </submittedName>
</protein>
<name>A0A1U9KR26_9PROT</name>
<evidence type="ECO:0000313" key="1">
    <source>
        <dbReference type="EMBL" id="AQS88246.1"/>
    </source>
</evidence>
<dbReference type="KEGG" id="nch:A0U93_10185"/>
<reference evidence="1 2" key="1">
    <citation type="submission" date="2016-03" db="EMBL/GenBank/DDBJ databases">
        <title>Acetic acid bacteria sequencing.</title>
        <authorList>
            <person name="Brandt J."/>
            <person name="Jakob F."/>
            <person name="Vogel R.F."/>
        </authorList>
    </citation>
    <scope>NUCLEOTIDE SEQUENCE [LARGE SCALE GENOMIC DNA]</scope>
    <source>
        <strain evidence="1 2">NBRC 101099</strain>
    </source>
</reference>
<evidence type="ECO:0000313" key="2">
    <source>
        <dbReference type="Proteomes" id="UP000188604"/>
    </source>
</evidence>
<sequence>MSDHRLLDAATGCLQSALAIGPEAFVMASVPGVAMPATTQLLVKICPDASTGGVRLTVSMLPVRDGTDPRSCGENG</sequence>
<keyword evidence="2" id="KW-1185">Reference proteome</keyword>
<dbReference type="AlphaFoldDB" id="A0A1U9KR26"/>
<gene>
    <name evidence="1" type="ORF">A0U93_10185</name>
</gene>
<accession>A0A1U9KR26</accession>
<proteinExistence type="predicted"/>
<dbReference type="STRING" id="320497.A0U93_10185"/>
<organism evidence="1 2">
    <name type="scientific">Neoasaia chiangmaiensis</name>
    <dbReference type="NCBI Taxonomy" id="320497"/>
    <lineage>
        <taxon>Bacteria</taxon>
        <taxon>Pseudomonadati</taxon>
        <taxon>Pseudomonadota</taxon>
        <taxon>Alphaproteobacteria</taxon>
        <taxon>Acetobacterales</taxon>
        <taxon>Acetobacteraceae</taxon>
        <taxon>Neoasaia</taxon>
    </lineage>
</organism>